<dbReference type="GO" id="GO:0003712">
    <property type="term" value="F:transcription coregulator activity"/>
    <property type="evidence" value="ECO:0007669"/>
    <property type="project" value="TreeGrafter"/>
</dbReference>
<feature type="compositionally biased region" description="Polar residues" evidence="1">
    <location>
        <begin position="424"/>
        <end position="439"/>
    </location>
</feature>
<feature type="domain" description="Protein NPAT C-terminal" evidence="3">
    <location>
        <begin position="1213"/>
        <end position="1382"/>
    </location>
</feature>
<dbReference type="PANTHER" id="PTHR15087">
    <property type="entry name" value="PROTEIN NPAT"/>
    <property type="match status" value="1"/>
</dbReference>
<evidence type="ECO:0000256" key="2">
    <source>
        <dbReference type="SAM" id="Phobius"/>
    </source>
</evidence>
<evidence type="ECO:0000256" key="1">
    <source>
        <dbReference type="SAM" id="MobiDB-lite"/>
    </source>
</evidence>
<sequence length="1406" mass="149493">MLLPSDIARLVLGYLQQEGLSATSQAFVLESPNLKEYAEHTTEDGAVPACVFSLFGKNLTTILNEYVAVKAKETCQEHQIPAMMTSLWKKLEFTLNQIKCMQNSPAVHQNQRMRTRNGIVNMRRQRTLSSMQSASPRLLSVTASPCQYVSSPINAPQGPVGHSTPVCYSSLQVRATPLCVSQPQVQDGSRLLTRESPLQVVVPDHRINPGPLSPGRRKCDSPRRMGGGLSVSSASGRISITSNILTVEQGETHDAVSENFPQMVIENAREKILNDKLLQEKLAENINKILGSEISPQSSRQATCSTTEQDQSIDEILGLQGEIHMTDDAIQDILEQTESDPAFKALFDLFDYGKEKNSDGDHLGDGSLSTTTLESDEAEHDCLPGTGYQGTEAEDSTPGTESRKSKAKKVQELKSKKTRKTTHPLPSTSRLVTASTLSRPLNEVRQDSRASLRTKMGPAESRTLTGNSRQLRTSQPAPQASPSKDSGSSHDGRGTKGSQLPEEETEMEVDRPLSTLSPDAAETFTVQSDSQKSPLALGSTGGEPPLCTIRETTESQSEASVSTSVVSVETVAGNSEQAEQPAVGLQTELPNSGGASDPPVGQQEPGSSPSASVSAPSVSETQKPDLACFSSSVCSSTSPEPRMQECRAKQQEVQLNCVASPPPGSQNNPLPSVTPTSPIPLPSKEPDPSEIVSLKIIVSDEQAEQSGDASLSSTTGERLPTIILLSPAKSPAKALAGAGSSVTVEETVQAVSCLQSTEMSTATGKPGETPMAVGTEEILELTLPGDLVSENGFIQLVPSTTPYGSSGGYFIVTEPATMGHHSNVMVLPSSAALGQVGTSTHVLATPPRSRVDTSYSAGSTLVISSPVQPMLPNMMVPVSVVGQKNTGSFTIVSNQVMALPVSSSKNQVKLKPKPLLAPKNTTDGTAGPDAPTIVADGRVKADELSQEKVTMSHGSGAGAGLSHRRVLHFDSPTEPVLPTNSTLSHTVMPQPVTPPVPAAAFGREHAKENSGTFKCRSVQPTILKSSRMVRAVAANPAENVKTPESQKNCGIRPSDDHRRQSGVQNEPCRAADCQSANVRNESALPEVSKRSDSRKQQIVKRDNTETGPKKDSVDISKASSITTDHRTRLKAAGARKDDLRNRQEAAEKSQAKGRECRVERRSSPQELPHVTANKENELEGSRHEHHLTAAVSQGEAPPVAGMPAPAPQGGTCRAPSKTTPLTKQAAEMLQDIQGQNPTSSPSKRSGLVCSELPLPRTPCPGVPTDEVTDCLKTPARGRGLDGTPRRLAPPATPEMPTCSPASEAGSESSISMAAQTLIFLSRAAVEKPGTPLKDSMQQQGVSYTNTTVSSKGKKRKQDESHGNSTVKELQLSVAPASKKKSKVGEVFFTILIGFFVFFAVSLIVLQ</sequence>
<dbReference type="GO" id="GO:0005634">
    <property type="term" value="C:nucleus"/>
    <property type="evidence" value="ECO:0007669"/>
    <property type="project" value="TreeGrafter"/>
</dbReference>
<organism evidence="4 5">
    <name type="scientific">Scleropages formosus</name>
    <name type="common">Asian bonytongue</name>
    <name type="synonym">Osteoglossum formosum</name>
    <dbReference type="NCBI Taxonomy" id="113540"/>
    <lineage>
        <taxon>Eukaryota</taxon>
        <taxon>Metazoa</taxon>
        <taxon>Chordata</taxon>
        <taxon>Craniata</taxon>
        <taxon>Vertebrata</taxon>
        <taxon>Euteleostomi</taxon>
        <taxon>Actinopterygii</taxon>
        <taxon>Neopterygii</taxon>
        <taxon>Teleostei</taxon>
        <taxon>Osteoglossocephala</taxon>
        <taxon>Osteoglossomorpha</taxon>
        <taxon>Osteoglossiformes</taxon>
        <taxon>Osteoglossidae</taxon>
        <taxon>Scleropages</taxon>
    </lineage>
</organism>
<feature type="compositionally biased region" description="Polar residues" evidence="1">
    <location>
        <begin position="524"/>
        <end position="533"/>
    </location>
</feature>
<feature type="region of interest" description="Disordered" evidence="1">
    <location>
        <begin position="1270"/>
        <end position="1306"/>
    </location>
</feature>
<dbReference type="Proteomes" id="UP000694397">
    <property type="component" value="Chromosome 10"/>
</dbReference>
<evidence type="ECO:0000313" key="5">
    <source>
        <dbReference type="Proteomes" id="UP000694397"/>
    </source>
</evidence>
<evidence type="ECO:0000259" key="3">
    <source>
        <dbReference type="Pfam" id="PF15712"/>
    </source>
</evidence>
<feature type="region of interest" description="Disordered" evidence="1">
    <location>
        <begin position="1035"/>
        <end position="1172"/>
    </location>
</feature>
<dbReference type="InterPro" id="IPR006594">
    <property type="entry name" value="LisH"/>
</dbReference>
<feature type="compositionally biased region" description="Basic and acidic residues" evidence="1">
    <location>
        <begin position="1087"/>
        <end position="1114"/>
    </location>
</feature>
<dbReference type="PANTHER" id="PTHR15087:SF14">
    <property type="entry name" value="PROTEIN NPAT"/>
    <property type="match status" value="1"/>
</dbReference>
<accession>A0A8C9RJV8</accession>
<keyword evidence="5" id="KW-1185">Reference proteome</keyword>
<feature type="compositionally biased region" description="Low complexity" evidence="1">
    <location>
        <begin position="607"/>
        <end position="619"/>
    </location>
</feature>
<keyword evidence="2" id="KW-0812">Transmembrane</keyword>
<dbReference type="InterPro" id="IPR031442">
    <property type="entry name" value="NPAT_C"/>
</dbReference>
<dbReference type="SMART" id="SM00667">
    <property type="entry name" value="LisH"/>
    <property type="match status" value="1"/>
</dbReference>
<gene>
    <name evidence="4" type="primary">npat</name>
</gene>
<feature type="compositionally biased region" description="Low complexity" evidence="1">
    <location>
        <begin position="1194"/>
        <end position="1210"/>
    </location>
</feature>
<name>A0A8C9RJV8_SCLFO</name>
<dbReference type="Pfam" id="PF15712">
    <property type="entry name" value="NPAT_C"/>
    <property type="match status" value="2"/>
</dbReference>
<feature type="compositionally biased region" description="Low complexity" evidence="1">
    <location>
        <begin position="554"/>
        <end position="571"/>
    </location>
</feature>
<reference evidence="4" key="3">
    <citation type="submission" date="2025-09" db="UniProtKB">
        <authorList>
            <consortium name="Ensembl"/>
        </authorList>
    </citation>
    <scope>IDENTIFICATION</scope>
</reference>
<dbReference type="InterPro" id="IPR052850">
    <property type="entry name" value="NPAT_LisH"/>
</dbReference>
<feature type="region of interest" description="Disordered" evidence="1">
    <location>
        <begin position="1329"/>
        <end position="1367"/>
    </location>
</feature>
<feature type="compositionally biased region" description="Basic and acidic residues" evidence="1">
    <location>
        <begin position="1134"/>
        <end position="1163"/>
    </location>
</feature>
<feature type="transmembrane region" description="Helical" evidence="2">
    <location>
        <begin position="1386"/>
        <end position="1405"/>
    </location>
</feature>
<feature type="region of interest" description="Disordered" evidence="1">
    <location>
        <begin position="1189"/>
        <end position="1221"/>
    </location>
</feature>
<dbReference type="GeneTree" id="ENSGT00390000012388"/>
<feature type="compositionally biased region" description="Polar residues" evidence="1">
    <location>
        <begin position="1335"/>
        <end position="1350"/>
    </location>
</feature>
<reference evidence="4" key="2">
    <citation type="submission" date="2025-08" db="UniProtKB">
        <authorList>
            <consortium name="Ensembl"/>
        </authorList>
    </citation>
    <scope>IDENTIFICATION</scope>
</reference>
<proteinExistence type="predicted"/>
<keyword evidence="2" id="KW-0472">Membrane</keyword>
<protein>
    <submittedName>
        <fullName evidence="4">Nuclear protein, ataxia-telangiectasia locus</fullName>
    </submittedName>
</protein>
<feature type="domain" description="Protein NPAT C-terminal" evidence="3">
    <location>
        <begin position="710"/>
        <end position="908"/>
    </location>
</feature>
<feature type="compositionally biased region" description="Polar residues" evidence="1">
    <location>
        <begin position="462"/>
        <end position="486"/>
    </location>
</feature>
<feature type="region of interest" description="Disordered" evidence="1">
    <location>
        <begin position="204"/>
        <end position="232"/>
    </location>
</feature>
<feature type="region of interest" description="Disordered" evidence="1">
    <location>
        <begin position="356"/>
        <end position="688"/>
    </location>
</feature>
<dbReference type="Ensembl" id="ENSSFOT00015016542.2">
    <property type="protein sequence ID" value="ENSSFOP00015016355.2"/>
    <property type="gene ID" value="ENSSFOG00015010563.2"/>
</dbReference>
<evidence type="ECO:0000313" key="4">
    <source>
        <dbReference type="Ensembl" id="ENSSFOP00015016355.2"/>
    </source>
</evidence>
<dbReference type="PROSITE" id="PS50896">
    <property type="entry name" value="LISH"/>
    <property type="match status" value="1"/>
</dbReference>
<reference evidence="4 5" key="1">
    <citation type="submission" date="2019-04" db="EMBL/GenBank/DDBJ databases">
        <authorList>
            <consortium name="Wellcome Sanger Institute Data Sharing"/>
        </authorList>
    </citation>
    <scope>NUCLEOTIDE SEQUENCE [LARGE SCALE GENOMIC DNA]</scope>
</reference>
<feature type="compositionally biased region" description="Polar residues" evidence="1">
    <location>
        <begin position="665"/>
        <end position="676"/>
    </location>
</feature>
<keyword evidence="2" id="KW-1133">Transmembrane helix</keyword>
<feature type="compositionally biased region" description="Basic and acidic residues" evidence="1">
    <location>
        <begin position="401"/>
        <end position="415"/>
    </location>
</feature>